<evidence type="ECO:0000313" key="5">
    <source>
        <dbReference type="Proteomes" id="UP000178377"/>
    </source>
</evidence>
<dbReference type="STRING" id="1817828.A2722_04130"/>
<protein>
    <recommendedName>
        <fullName evidence="3">Cell envelope-related transcriptional attenuator domain-containing protein</fullName>
    </recommendedName>
</protein>
<dbReference type="NCBIfam" id="TIGR00350">
    <property type="entry name" value="lytR_cpsA_psr"/>
    <property type="match status" value="1"/>
</dbReference>
<reference evidence="4 5" key="1">
    <citation type="journal article" date="2016" name="Nat. Commun.">
        <title>Thousands of microbial genomes shed light on interconnected biogeochemical processes in an aquifer system.</title>
        <authorList>
            <person name="Anantharaman K."/>
            <person name="Brown C.T."/>
            <person name="Hug L.A."/>
            <person name="Sharon I."/>
            <person name="Castelle C.J."/>
            <person name="Probst A.J."/>
            <person name="Thomas B.C."/>
            <person name="Singh A."/>
            <person name="Wilkins M.J."/>
            <person name="Karaoz U."/>
            <person name="Brodie E.L."/>
            <person name="Williams K.H."/>
            <person name="Hubbard S.S."/>
            <person name="Banfield J.F."/>
        </authorList>
    </citation>
    <scope>NUCLEOTIDE SEQUENCE [LARGE SCALE GENOMIC DNA]</scope>
</reference>
<accession>A0A1F5PF97</accession>
<evidence type="ECO:0000256" key="2">
    <source>
        <dbReference type="SAM" id="Phobius"/>
    </source>
</evidence>
<feature type="domain" description="Cell envelope-related transcriptional attenuator" evidence="3">
    <location>
        <begin position="96"/>
        <end position="260"/>
    </location>
</feature>
<sequence length="357" mass="39323">MFQESNPAHHHKENLTPYLLTVGFLGILAFAYSSGSRLFGWARSVYPEKSAAQIFTSMGQLVLASDKPLAEEERGELNILLLGVGGEGQYGSITPDTIVILSLKFARGATSTAMSLLSVPRDLAITMPDDPRLHKINDSYKYAEWGKPGTGPAAAKAAVEDWTGIPIDYYAVIDTEGFREAIDLVGGIDVVVDKPFYDPYYPDGKNGYLPDVVFEAGPQHFDGERALQFARSRHGNNGEASDFARSRRQDKVLEALRAKIMALNPIANPGTVLNLLNTFSGHFEADMEPWQMKRLKDLTVQVPKENIQTHFLNPSTGLVCSTIAPDTGWYLIVSCDGKTKADVRLWAANRFETEHAQ</sequence>
<dbReference type="InterPro" id="IPR004474">
    <property type="entry name" value="LytR_CpsA_psr"/>
</dbReference>
<gene>
    <name evidence="4" type="ORF">A2722_04130</name>
</gene>
<keyword evidence="2" id="KW-1133">Transmembrane helix</keyword>
<dbReference type="PANTHER" id="PTHR33392:SF6">
    <property type="entry name" value="POLYISOPRENYL-TEICHOIC ACID--PEPTIDOGLYCAN TEICHOIC ACID TRANSFERASE TAGU"/>
    <property type="match status" value="1"/>
</dbReference>
<dbReference type="Pfam" id="PF03816">
    <property type="entry name" value="LytR_cpsA_psr"/>
    <property type="match status" value="1"/>
</dbReference>
<dbReference type="InterPro" id="IPR050922">
    <property type="entry name" value="LytR/CpsA/Psr_CW_biosynth"/>
</dbReference>
<dbReference type="Proteomes" id="UP000178377">
    <property type="component" value="Unassembled WGS sequence"/>
</dbReference>
<dbReference type="EMBL" id="MFEO01000031">
    <property type="protein sequence ID" value="OGE88617.1"/>
    <property type="molecule type" value="Genomic_DNA"/>
</dbReference>
<organism evidence="4 5">
    <name type="scientific">Candidatus Doudnabacteria bacterium RIFCSPHIGHO2_01_FULL_50_11</name>
    <dbReference type="NCBI Taxonomy" id="1817828"/>
    <lineage>
        <taxon>Bacteria</taxon>
        <taxon>Candidatus Doudnaibacteriota</taxon>
    </lineage>
</organism>
<feature type="transmembrane region" description="Helical" evidence="2">
    <location>
        <begin position="15"/>
        <end position="33"/>
    </location>
</feature>
<keyword evidence="2" id="KW-0472">Membrane</keyword>
<dbReference type="AlphaFoldDB" id="A0A1F5PF97"/>
<proteinExistence type="inferred from homology"/>
<name>A0A1F5PF97_9BACT</name>
<evidence type="ECO:0000259" key="3">
    <source>
        <dbReference type="Pfam" id="PF03816"/>
    </source>
</evidence>
<comment type="caution">
    <text evidence="4">The sequence shown here is derived from an EMBL/GenBank/DDBJ whole genome shotgun (WGS) entry which is preliminary data.</text>
</comment>
<evidence type="ECO:0000256" key="1">
    <source>
        <dbReference type="ARBA" id="ARBA00006068"/>
    </source>
</evidence>
<keyword evidence="2" id="KW-0812">Transmembrane</keyword>
<dbReference type="Gene3D" id="3.40.630.190">
    <property type="entry name" value="LCP protein"/>
    <property type="match status" value="1"/>
</dbReference>
<comment type="similarity">
    <text evidence="1">Belongs to the LytR/CpsA/Psr (LCP) family.</text>
</comment>
<dbReference type="PANTHER" id="PTHR33392">
    <property type="entry name" value="POLYISOPRENYL-TEICHOIC ACID--PEPTIDOGLYCAN TEICHOIC ACID TRANSFERASE TAGU"/>
    <property type="match status" value="1"/>
</dbReference>
<evidence type="ECO:0000313" key="4">
    <source>
        <dbReference type="EMBL" id="OGE88617.1"/>
    </source>
</evidence>